<dbReference type="EMBL" id="JBFXLS010000001">
    <property type="protein sequence ID" value="KAL2835278.1"/>
    <property type="molecule type" value="Genomic_DNA"/>
</dbReference>
<reference evidence="1 2" key="1">
    <citation type="submission" date="2024-07" db="EMBL/GenBank/DDBJ databases">
        <title>Section-level genome sequencing and comparative genomics of Aspergillus sections Usti and Cavernicolus.</title>
        <authorList>
            <consortium name="Lawrence Berkeley National Laboratory"/>
            <person name="Nybo J.L."/>
            <person name="Vesth T.C."/>
            <person name="Theobald S."/>
            <person name="Frisvad J.C."/>
            <person name="Larsen T.O."/>
            <person name="Kjaerboelling I."/>
            <person name="Rothschild-Mancinelli K."/>
            <person name="Lyhne E.K."/>
            <person name="Kogle M.E."/>
            <person name="Barry K."/>
            <person name="Clum A."/>
            <person name="Na H."/>
            <person name="Ledsgaard L."/>
            <person name="Lin J."/>
            <person name="Lipzen A."/>
            <person name="Kuo A."/>
            <person name="Riley R."/>
            <person name="Mondo S."/>
            <person name="LaButti K."/>
            <person name="Haridas S."/>
            <person name="Pangalinan J."/>
            <person name="Salamov A.A."/>
            <person name="Simmons B.A."/>
            <person name="Magnuson J.K."/>
            <person name="Chen J."/>
            <person name="Drula E."/>
            <person name="Henrissat B."/>
            <person name="Wiebenga A."/>
            <person name="Lubbers R.J."/>
            <person name="Gomes A.C."/>
            <person name="Makela M.R."/>
            <person name="Stajich J."/>
            <person name="Grigoriev I.V."/>
            <person name="Mortensen U.H."/>
            <person name="De vries R.P."/>
            <person name="Baker S.E."/>
            <person name="Andersen M.R."/>
        </authorList>
    </citation>
    <scope>NUCLEOTIDE SEQUENCE [LARGE SCALE GENOMIC DNA]</scope>
    <source>
        <strain evidence="1 2">CBS 600.67</strain>
    </source>
</reference>
<accession>A0ABR4J5E9</accession>
<dbReference type="Proteomes" id="UP001610335">
    <property type="component" value="Unassembled WGS sequence"/>
</dbReference>
<organism evidence="1 2">
    <name type="scientific">Aspergillus cavernicola</name>
    <dbReference type="NCBI Taxonomy" id="176166"/>
    <lineage>
        <taxon>Eukaryota</taxon>
        <taxon>Fungi</taxon>
        <taxon>Dikarya</taxon>
        <taxon>Ascomycota</taxon>
        <taxon>Pezizomycotina</taxon>
        <taxon>Eurotiomycetes</taxon>
        <taxon>Eurotiomycetidae</taxon>
        <taxon>Eurotiales</taxon>
        <taxon>Aspergillaceae</taxon>
        <taxon>Aspergillus</taxon>
        <taxon>Aspergillus subgen. Nidulantes</taxon>
    </lineage>
</organism>
<name>A0ABR4J5E9_9EURO</name>
<evidence type="ECO:0000313" key="2">
    <source>
        <dbReference type="Proteomes" id="UP001610335"/>
    </source>
</evidence>
<gene>
    <name evidence="1" type="ORF">BDW59DRAFT_5943</name>
</gene>
<protein>
    <recommendedName>
        <fullName evidence="3">FHA domain-containing protein</fullName>
    </recommendedName>
</protein>
<evidence type="ECO:0008006" key="3">
    <source>
        <dbReference type="Google" id="ProtNLM"/>
    </source>
</evidence>
<keyword evidence="2" id="KW-1185">Reference proteome</keyword>
<dbReference type="PROSITE" id="PS51257">
    <property type="entry name" value="PROKAR_LIPOPROTEIN"/>
    <property type="match status" value="1"/>
</dbReference>
<evidence type="ECO:0000313" key="1">
    <source>
        <dbReference type="EMBL" id="KAL2835278.1"/>
    </source>
</evidence>
<sequence length="90" mass="9919">MHGRADSRITITLAPATSVAISCLRHSQVCHERTGVLNSGDAFYVGVADTLDCLNYEQLCMCIKTGEFSGTISRVHLLLFYKQKKLVSDI</sequence>
<proteinExistence type="predicted"/>
<comment type="caution">
    <text evidence="1">The sequence shown here is derived from an EMBL/GenBank/DDBJ whole genome shotgun (WGS) entry which is preliminary data.</text>
</comment>